<evidence type="ECO:0000259" key="5">
    <source>
        <dbReference type="Pfam" id="PF08281"/>
    </source>
</evidence>
<dbReference type="InterPro" id="IPR036388">
    <property type="entry name" value="WH-like_DNA-bd_sf"/>
</dbReference>
<sequence length="124" mass="13715">MAARGSLRLAFVAALQHLPARRRAVLILWDVSASRAPEVASLLGTSTVPVKSSLQRARARLDEVAPDEDLVVELEMPPHLEWFSGKKDVLRFLGARVHEKGTLRMPPTRANGQPADAWMREVLS</sequence>
<comment type="caution">
    <text evidence="6">The sequence shown here is derived from an EMBL/GenBank/DDBJ whole genome shotgun (WGS) entry which is preliminary data.</text>
</comment>
<dbReference type="SUPFAM" id="SSF88659">
    <property type="entry name" value="Sigma3 and sigma4 domains of RNA polymerase sigma factors"/>
    <property type="match status" value="1"/>
</dbReference>
<keyword evidence="4" id="KW-0804">Transcription</keyword>
<protein>
    <recommendedName>
        <fullName evidence="5">RNA polymerase sigma factor 70 region 4 type 2 domain-containing protein</fullName>
    </recommendedName>
</protein>
<dbReference type="InterPro" id="IPR013324">
    <property type="entry name" value="RNA_pol_sigma_r3/r4-like"/>
</dbReference>
<evidence type="ECO:0000313" key="6">
    <source>
        <dbReference type="EMBL" id="KUO16311.1"/>
    </source>
</evidence>
<dbReference type="GO" id="GO:0016987">
    <property type="term" value="F:sigma factor activity"/>
    <property type="evidence" value="ECO:0007669"/>
    <property type="project" value="UniProtKB-KW"/>
</dbReference>
<dbReference type="GO" id="GO:0003677">
    <property type="term" value="F:DNA binding"/>
    <property type="evidence" value="ECO:0007669"/>
    <property type="project" value="InterPro"/>
</dbReference>
<keyword evidence="3" id="KW-0731">Sigma factor</keyword>
<dbReference type="InterPro" id="IPR013249">
    <property type="entry name" value="RNA_pol_sigma70_r4_t2"/>
</dbReference>
<gene>
    <name evidence="6" type="ORF">AQJ91_36250</name>
</gene>
<name>A0A117RYC4_9ACTN</name>
<reference evidence="6 7" key="1">
    <citation type="submission" date="2015-10" db="EMBL/GenBank/DDBJ databases">
        <title>Draft genome sequence of Streptomyces sp. RV15, isolated from a marine sponge.</title>
        <authorList>
            <person name="Ruckert C."/>
            <person name="Abdelmohsen U.R."/>
            <person name="Winkler A."/>
            <person name="Hentschel U."/>
            <person name="Kalinowski J."/>
            <person name="Kampfer P."/>
            <person name="Glaeser S."/>
        </authorList>
    </citation>
    <scope>NUCLEOTIDE SEQUENCE [LARGE SCALE GENOMIC DNA]</scope>
    <source>
        <strain evidence="6 7">RV15</strain>
    </source>
</reference>
<accession>A0A117RYC4</accession>
<evidence type="ECO:0000256" key="4">
    <source>
        <dbReference type="ARBA" id="ARBA00023163"/>
    </source>
</evidence>
<evidence type="ECO:0000313" key="7">
    <source>
        <dbReference type="Proteomes" id="UP000053260"/>
    </source>
</evidence>
<keyword evidence="7" id="KW-1185">Reference proteome</keyword>
<dbReference type="Gene3D" id="1.10.10.10">
    <property type="entry name" value="Winged helix-like DNA-binding domain superfamily/Winged helix DNA-binding domain"/>
    <property type="match status" value="1"/>
</dbReference>
<dbReference type="RefSeq" id="WP_067030281.1">
    <property type="nucleotide sequence ID" value="NZ_KQ949106.1"/>
</dbReference>
<dbReference type="EMBL" id="LMXB01000092">
    <property type="protein sequence ID" value="KUO16311.1"/>
    <property type="molecule type" value="Genomic_DNA"/>
</dbReference>
<organism evidence="6 7">
    <name type="scientific">Streptomyces dysideae</name>
    <dbReference type="NCBI Taxonomy" id="909626"/>
    <lineage>
        <taxon>Bacteria</taxon>
        <taxon>Bacillati</taxon>
        <taxon>Actinomycetota</taxon>
        <taxon>Actinomycetes</taxon>
        <taxon>Kitasatosporales</taxon>
        <taxon>Streptomycetaceae</taxon>
        <taxon>Streptomyces</taxon>
    </lineage>
</organism>
<evidence type="ECO:0000256" key="3">
    <source>
        <dbReference type="ARBA" id="ARBA00023082"/>
    </source>
</evidence>
<dbReference type="STRING" id="909626.AQJ91_36250"/>
<dbReference type="Pfam" id="PF08281">
    <property type="entry name" value="Sigma70_r4_2"/>
    <property type="match status" value="1"/>
</dbReference>
<evidence type="ECO:0000256" key="2">
    <source>
        <dbReference type="ARBA" id="ARBA00023015"/>
    </source>
</evidence>
<proteinExistence type="inferred from homology"/>
<dbReference type="GO" id="GO:0006352">
    <property type="term" value="P:DNA-templated transcription initiation"/>
    <property type="evidence" value="ECO:0007669"/>
    <property type="project" value="InterPro"/>
</dbReference>
<comment type="similarity">
    <text evidence="1">Belongs to the sigma-70 factor family. ECF subfamily.</text>
</comment>
<feature type="domain" description="RNA polymerase sigma factor 70 region 4 type 2" evidence="5">
    <location>
        <begin position="9"/>
        <end position="61"/>
    </location>
</feature>
<dbReference type="AlphaFoldDB" id="A0A117RYC4"/>
<dbReference type="Proteomes" id="UP000053260">
    <property type="component" value="Unassembled WGS sequence"/>
</dbReference>
<keyword evidence="2" id="KW-0805">Transcription regulation</keyword>
<evidence type="ECO:0000256" key="1">
    <source>
        <dbReference type="ARBA" id="ARBA00010641"/>
    </source>
</evidence>